<dbReference type="RefSeq" id="WP_123175351.1">
    <property type="nucleotide sequence ID" value="NZ_QWDD01000001.1"/>
</dbReference>
<evidence type="ECO:0000256" key="1">
    <source>
        <dbReference type="SAM" id="MobiDB-lite"/>
    </source>
</evidence>
<protein>
    <submittedName>
        <fullName evidence="2">Uncharacterized protein</fullName>
    </submittedName>
</protein>
<dbReference type="Proteomes" id="UP000268623">
    <property type="component" value="Unassembled WGS sequence"/>
</dbReference>
<feature type="compositionally biased region" description="Basic and acidic residues" evidence="1">
    <location>
        <begin position="44"/>
        <end position="54"/>
    </location>
</feature>
<organism evidence="2 3">
    <name type="scientific">Methylocystis hirsuta</name>
    <dbReference type="NCBI Taxonomy" id="369798"/>
    <lineage>
        <taxon>Bacteria</taxon>
        <taxon>Pseudomonadati</taxon>
        <taxon>Pseudomonadota</taxon>
        <taxon>Alphaproteobacteria</taxon>
        <taxon>Hyphomicrobiales</taxon>
        <taxon>Methylocystaceae</taxon>
        <taxon>Methylocystis</taxon>
    </lineage>
</organism>
<reference evidence="2 3" key="1">
    <citation type="submission" date="2018-08" db="EMBL/GenBank/DDBJ databases">
        <title>Genome sequence of Methylocystis hirsuta CSC1, a methanotroph able to accumulate PHAs.</title>
        <authorList>
            <person name="Bordel S."/>
            <person name="Rodriguez E."/>
            <person name="Gancedo J."/>
            <person name="Munoz R."/>
        </authorList>
    </citation>
    <scope>NUCLEOTIDE SEQUENCE [LARGE SCALE GENOMIC DNA]</scope>
    <source>
        <strain evidence="2 3">CSC1</strain>
    </source>
</reference>
<feature type="region of interest" description="Disordered" evidence="1">
    <location>
        <begin position="41"/>
        <end position="64"/>
    </location>
</feature>
<dbReference type="AlphaFoldDB" id="A0A3M9XNH3"/>
<name>A0A3M9XNH3_9HYPH</name>
<sequence length="64" mass="6816">MQLHITIDDGKSVAGADAWTQRQELANILTAVVADLLDEGIAPGDKKPLRDRNGHTVGTAHLAE</sequence>
<evidence type="ECO:0000313" key="3">
    <source>
        <dbReference type="Proteomes" id="UP000268623"/>
    </source>
</evidence>
<keyword evidence="3" id="KW-1185">Reference proteome</keyword>
<accession>A0A3M9XNH3</accession>
<evidence type="ECO:0000313" key="2">
    <source>
        <dbReference type="EMBL" id="RNJ49385.1"/>
    </source>
</evidence>
<proteinExistence type="predicted"/>
<dbReference type="OrthoDB" id="8459690at2"/>
<dbReference type="EMBL" id="QWDD01000001">
    <property type="protein sequence ID" value="RNJ49385.1"/>
    <property type="molecule type" value="Genomic_DNA"/>
</dbReference>
<gene>
    <name evidence="2" type="ORF">D1O30_06995</name>
</gene>
<comment type="caution">
    <text evidence="2">The sequence shown here is derived from an EMBL/GenBank/DDBJ whole genome shotgun (WGS) entry which is preliminary data.</text>
</comment>